<dbReference type="EMBL" id="QNTQ01000014">
    <property type="protein sequence ID" value="RBI83892.1"/>
    <property type="molecule type" value="Genomic_DNA"/>
</dbReference>
<reference evidence="1 2" key="1">
    <citation type="submission" date="2018-07" db="EMBL/GenBank/DDBJ databases">
        <title>Rhodosalinus sp. strain E84T genomic sequence and assembly.</title>
        <authorList>
            <person name="Liu Z.-W."/>
            <person name="Lu D.-C."/>
        </authorList>
    </citation>
    <scope>NUCLEOTIDE SEQUENCE [LARGE SCALE GENOMIC DNA]</scope>
    <source>
        <strain evidence="1 2">E84</strain>
    </source>
</reference>
<protein>
    <submittedName>
        <fullName evidence="1">Uncharacterized protein</fullName>
    </submittedName>
</protein>
<dbReference type="Proteomes" id="UP000253370">
    <property type="component" value="Unassembled WGS sequence"/>
</dbReference>
<gene>
    <name evidence="1" type="ORF">DRV85_14695</name>
</gene>
<evidence type="ECO:0000313" key="1">
    <source>
        <dbReference type="EMBL" id="RBI83892.1"/>
    </source>
</evidence>
<keyword evidence="2" id="KW-1185">Reference proteome</keyword>
<sequence>MRRARLTPPAQRAPGSDEAFDFRTLAYGAVWVPERRAVILVCPPLRELEPVLRHARIAGTAGALSVGRLVRYRRWDALWCRAAGDPGPELDVTLPAEAGGARLRMPVMPRIGVFDRLRCLVTKSKDNELDWIADWAAHHVRAQGTEAIILFDNGSTRYAPAVVTESLAAVPGLKAALVVSADLPFGPTAKTVPKNRELFFQSATLNLARLWLLRRAAAVAVNDVDELFVSRGARTIYEAAAQSWLGYVTAPGIWRHAATGQAPRHVDHQWAFVPEKPCTEKYCVRPGGPLGGLAWDVHGVGRYQFNRVAQARDQRFLHCRAISTGWKYDRSRRDRPVEHCPETRSILMQTLGEGA</sequence>
<dbReference type="AlphaFoldDB" id="A0A365U648"/>
<organism evidence="1 2">
    <name type="scientific">Rhodosalinus halophilus</name>
    <dbReference type="NCBI Taxonomy" id="2259333"/>
    <lineage>
        <taxon>Bacteria</taxon>
        <taxon>Pseudomonadati</taxon>
        <taxon>Pseudomonadota</taxon>
        <taxon>Alphaproteobacteria</taxon>
        <taxon>Rhodobacterales</taxon>
        <taxon>Paracoccaceae</taxon>
        <taxon>Rhodosalinus</taxon>
    </lineage>
</organism>
<comment type="caution">
    <text evidence="1">The sequence shown here is derived from an EMBL/GenBank/DDBJ whole genome shotgun (WGS) entry which is preliminary data.</text>
</comment>
<evidence type="ECO:0000313" key="2">
    <source>
        <dbReference type="Proteomes" id="UP000253370"/>
    </source>
</evidence>
<accession>A0A365U648</accession>
<proteinExistence type="predicted"/>
<name>A0A365U648_9RHOB</name>